<dbReference type="EMBL" id="OX451736">
    <property type="protein sequence ID" value="CAI8588528.1"/>
    <property type="molecule type" value="Genomic_DNA"/>
</dbReference>
<name>A0AAV0YUI7_VICFA</name>
<reference evidence="1 2" key="1">
    <citation type="submission" date="2023-01" db="EMBL/GenBank/DDBJ databases">
        <authorList>
            <person name="Kreplak J."/>
        </authorList>
    </citation>
    <scope>NUCLEOTIDE SEQUENCE [LARGE SCALE GENOMIC DNA]</scope>
</reference>
<organism evidence="1 2">
    <name type="scientific">Vicia faba</name>
    <name type="common">Broad bean</name>
    <name type="synonym">Faba vulgaris</name>
    <dbReference type="NCBI Taxonomy" id="3906"/>
    <lineage>
        <taxon>Eukaryota</taxon>
        <taxon>Viridiplantae</taxon>
        <taxon>Streptophyta</taxon>
        <taxon>Embryophyta</taxon>
        <taxon>Tracheophyta</taxon>
        <taxon>Spermatophyta</taxon>
        <taxon>Magnoliopsida</taxon>
        <taxon>eudicotyledons</taxon>
        <taxon>Gunneridae</taxon>
        <taxon>Pentapetalae</taxon>
        <taxon>rosids</taxon>
        <taxon>fabids</taxon>
        <taxon>Fabales</taxon>
        <taxon>Fabaceae</taxon>
        <taxon>Papilionoideae</taxon>
        <taxon>50 kb inversion clade</taxon>
        <taxon>NPAAA clade</taxon>
        <taxon>Hologalegina</taxon>
        <taxon>IRL clade</taxon>
        <taxon>Fabeae</taxon>
        <taxon>Vicia</taxon>
    </lineage>
</organism>
<accession>A0AAV0YUI7</accession>
<gene>
    <name evidence="1" type="ORF">VFH_I351920</name>
</gene>
<protein>
    <submittedName>
        <fullName evidence="1">Uncharacterized protein</fullName>
    </submittedName>
</protein>
<dbReference type="Proteomes" id="UP001157006">
    <property type="component" value="Chromosome 1L"/>
</dbReference>
<sequence>MCFSHLHTLPSAIAPPNHLAIARTEEVMMKKDFESLCQGRNKYGHQTWFNWLECYASFVVETTTTSLGYLEGGNVKTWVDIQEEEKIHGSSTILASRVTELKSSLEAGRKFHQETYVVVMKVNRRAEEAQTFFNGRRYLVLKTRGFMTAR</sequence>
<evidence type="ECO:0000313" key="2">
    <source>
        <dbReference type="Proteomes" id="UP001157006"/>
    </source>
</evidence>
<evidence type="ECO:0000313" key="1">
    <source>
        <dbReference type="EMBL" id="CAI8588528.1"/>
    </source>
</evidence>
<dbReference type="AlphaFoldDB" id="A0AAV0YUI7"/>
<proteinExistence type="predicted"/>
<keyword evidence="2" id="KW-1185">Reference proteome</keyword>